<evidence type="ECO:0000256" key="17">
    <source>
        <dbReference type="ARBA" id="ARBA00023295"/>
    </source>
</evidence>
<evidence type="ECO:0000256" key="8">
    <source>
        <dbReference type="ARBA" id="ARBA00022723"/>
    </source>
</evidence>
<comment type="catalytic activity">
    <reaction evidence="19">
        <text>2'-deoxyribonucleotide-(2'-deoxyribose 5'-phosphate)-2'-deoxyribonucleotide-DNA = a 3'-end 2'-deoxyribonucleotide-(2,3-dehydro-2,3-deoxyribose 5'-phosphate)-DNA + a 5'-end 5'-phospho-2'-deoxyribonucleoside-DNA + H(+)</text>
        <dbReference type="Rhea" id="RHEA:66592"/>
        <dbReference type="Rhea" id="RHEA-COMP:13180"/>
        <dbReference type="Rhea" id="RHEA-COMP:16897"/>
        <dbReference type="Rhea" id="RHEA-COMP:17067"/>
        <dbReference type="ChEBI" id="CHEBI:15378"/>
        <dbReference type="ChEBI" id="CHEBI:136412"/>
        <dbReference type="ChEBI" id="CHEBI:157695"/>
        <dbReference type="ChEBI" id="CHEBI:167181"/>
        <dbReference type="EC" id="4.2.99.18"/>
    </reaction>
</comment>
<evidence type="ECO:0000313" key="23">
    <source>
        <dbReference type="EMBL" id="GAA3724411.1"/>
    </source>
</evidence>
<comment type="caution">
    <text evidence="23">The sequence shown here is derived from an EMBL/GenBank/DDBJ whole genome shotgun (WGS) entry which is preliminary data.</text>
</comment>
<dbReference type="SUPFAM" id="SSF81624">
    <property type="entry name" value="N-terminal domain of MutM-like DNA repair proteins"/>
    <property type="match status" value="1"/>
</dbReference>
<dbReference type="NCBIfam" id="TIGR00577">
    <property type="entry name" value="fpg"/>
    <property type="match status" value="1"/>
</dbReference>
<evidence type="ECO:0000256" key="3">
    <source>
        <dbReference type="ARBA" id="ARBA00009409"/>
    </source>
</evidence>
<dbReference type="RefSeq" id="WP_344702684.1">
    <property type="nucleotide sequence ID" value="NZ_BAABCK010000022.1"/>
</dbReference>
<dbReference type="Gene3D" id="3.20.190.10">
    <property type="entry name" value="MutM-like, N-terminal"/>
    <property type="match status" value="1"/>
</dbReference>
<evidence type="ECO:0000256" key="15">
    <source>
        <dbReference type="ARBA" id="ARBA00023239"/>
    </source>
</evidence>
<evidence type="ECO:0000256" key="13">
    <source>
        <dbReference type="ARBA" id="ARBA00023125"/>
    </source>
</evidence>
<evidence type="ECO:0000256" key="12">
    <source>
        <dbReference type="ARBA" id="ARBA00022833"/>
    </source>
</evidence>
<keyword evidence="12" id="KW-0862">Zinc</keyword>
<feature type="domain" description="Formamidopyrimidine-DNA glycosylase catalytic" evidence="22">
    <location>
        <begin position="2"/>
        <end position="132"/>
    </location>
</feature>
<evidence type="ECO:0000256" key="18">
    <source>
        <dbReference type="ARBA" id="ARBA00030638"/>
    </source>
</evidence>
<evidence type="ECO:0000259" key="21">
    <source>
        <dbReference type="PROSITE" id="PS51066"/>
    </source>
</evidence>
<keyword evidence="8" id="KW-0479">Metal-binding</keyword>
<dbReference type="PROSITE" id="PS51066">
    <property type="entry name" value="ZF_FPG_2"/>
    <property type="match status" value="1"/>
</dbReference>
<evidence type="ECO:0000313" key="24">
    <source>
        <dbReference type="Proteomes" id="UP001500920"/>
    </source>
</evidence>
<keyword evidence="15 23" id="KW-0456">Lyase</keyword>
<evidence type="ECO:0000256" key="14">
    <source>
        <dbReference type="ARBA" id="ARBA00023204"/>
    </source>
</evidence>
<evidence type="ECO:0000256" key="20">
    <source>
        <dbReference type="PROSITE-ProRule" id="PRU00391"/>
    </source>
</evidence>
<dbReference type="SUPFAM" id="SSF46946">
    <property type="entry name" value="S13-like H2TH domain"/>
    <property type="match status" value="1"/>
</dbReference>
<accession>A0ABP7ETG4</accession>
<evidence type="ECO:0000256" key="9">
    <source>
        <dbReference type="ARBA" id="ARBA00022763"/>
    </source>
</evidence>
<dbReference type="EMBL" id="BAABCK010000022">
    <property type="protein sequence ID" value="GAA3724411.1"/>
    <property type="molecule type" value="Genomic_DNA"/>
</dbReference>
<reference evidence="24" key="1">
    <citation type="journal article" date="2019" name="Int. J. Syst. Evol. Microbiol.">
        <title>The Global Catalogue of Microorganisms (GCM) 10K type strain sequencing project: providing services to taxonomists for standard genome sequencing and annotation.</title>
        <authorList>
            <consortium name="The Broad Institute Genomics Platform"/>
            <consortium name="The Broad Institute Genome Sequencing Center for Infectious Disease"/>
            <person name="Wu L."/>
            <person name="Ma J."/>
        </authorList>
    </citation>
    <scope>NUCLEOTIDE SEQUENCE [LARGE SCALE GENOMIC DNA]</scope>
    <source>
        <strain evidence="24">JCM 16981</strain>
    </source>
</reference>
<dbReference type="EC" id="3.2.2.23" evidence="5"/>
<gene>
    <name evidence="23" type="primary">mutM</name>
    <name evidence="23" type="ORF">GCM10022378_13080</name>
</gene>
<dbReference type="SMART" id="SM00898">
    <property type="entry name" value="Fapy_DNA_glyco"/>
    <property type="match status" value="1"/>
</dbReference>
<dbReference type="Pfam" id="PF06827">
    <property type="entry name" value="zf-FPG_IleRS"/>
    <property type="match status" value="1"/>
</dbReference>
<dbReference type="SUPFAM" id="SSF57716">
    <property type="entry name" value="Glucocorticoid receptor-like (DNA-binding domain)"/>
    <property type="match status" value="1"/>
</dbReference>
<keyword evidence="10 20" id="KW-0863">Zinc-finger</keyword>
<evidence type="ECO:0000256" key="2">
    <source>
        <dbReference type="ARBA" id="ARBA00001947"/>
    </source>
</evidence>
<dbReference type="InterPro" id="IPR015886">
    <property type="entry name" value="H2TH_FPG"/>
</dbReference>
<keyword evidence="14" id="KW-0234">DNA repair</keyword>
<dbReference type="GO" id="GO:0016829">
    <property type="term" value="F:lyase activity"/>
    <property type="evidence" value="ECO:0007669"/>
    <property type="project" value="UniProtKB-KW"/>
</dbReference>
<dbReference type="Pfam" id="PF01149">
    <property type="entry name" value="Fapy_DNA_glyco"/>
    <property type="match status" value="1"/>
</dbReference>
<keyword evidence="24" id="KW-1185">Reference proteome</keyword>
<dbReference type="Pfam" id="PF06831">
    <property type="entry name" value="H2TH"/>
    <property type="match status" value="1"/>
</dbReference>
<keyword evidence="13" id="KW-0238">DNA-binding</keyword>
<protein>
    <recommendedName>
        <fullName evidence="7">Formamidopyrimidine-DNA glycosylase</fullName>
        <ecNumber evidence="5">3.2.2.23</ecNumber>
        <ecNumber evidence="6">4.2.99.18</ecNumber>
    </recommendedName>
    <alternativeName>
        <fullName evidence="18">DNA-(apurinic or apyrimidinic site) lyase MutM</fullName>
    </alternativeName>
</protein>
<dbReference type="PANTHER" id="PTHR22993">
    <property type="entry name" value="FORMAMIDOPYRIMIDINE-DNA GLYCOSYLASE"/>
    <property type="match status" value="1"/>
</dbReference>
<dbReference type="NCBIfam" id="NF002211">
    <property type="entry name" value="PRK01103.1"/>
    <property type="match status" value="1"/>
</dbReference>
<evidence type="ECO:0000256" key="6">
    <source>
        <dbReference type="ARBA" id="ARBA00012720"/>
    </source>
</evidence>
<keyword evidence="17" id="KW-0326">Glycosidase</keyword>
<proteinExistence type="inferred from homology"/>
<dbReference type="InterPro" id="IPR000214">
    <property type="entry name" value="Znf_DNA_glyclase/AP_lyase"/>
</dbReference>
<organism evidence="23 24">
    <name type="scientific">Salinicoccus jeotgali</name>
    <dbReference type="NCBI Taxonomy" id="381634"/>
    <lineage>
        <taxon>Bacteria</taxon>
        <taxon>Bacillati</taxon>
        <taxon>Bacillota</taxon>
        <taxon>Bacilli</taxon>
        <taxon>Bacillales</taxon>
        <taxon>Staphylococcaceae</taxon>
        <taxon>Salinicoccus</taxon>
    </lineage>
</organism>
<evidence type="ECO:0000256" key="7">
    <source>
        <dbReference type="ARBA" id="ARBA00016240"/>
    </source>
</evidence>
<keyword evidence="16" id="KW-0511">Multifunctional enzyme</keyword>
<dbReference type="Proteomes" id="UP001500920">
    <property type="component" value="Unassembled WGS sequence"/>
</dbReference>
<dbReference type="InterPro" id="IPR010663">
    <property type="entry name" value="Znf_FPG/IleRS"/>
</dbReference>
<sequence>MPELPEVELVKRSLERTVEEKGIGAMSFSDHIYKGHEVGRRTIIKEDLESFKKKIDGGRIKKVGRRGKYLYFIMEKDGDVFHLISHLGMSGAFFVADSIEQIKDLNYRRHWQVSMPLSDGQSLVYSDIRRFGEMSTIKRINDFPPFKRMALEYTHPDSLAEFIEKIKDPSRSNKAIKALIMDSTIIPGVGNIYASEALFMSGISPVRKAGNISVERLTKLHQAIVEVFELSLSRGGSTISDYRGISGERGSMQDRFKVYQKKVCPDCEAPLKTKTIAGRNTFYCTNCQR</sequence>
<comment type="similarity">
    <text evidence="3">Belongs to the FPG family.</text>
</comment>
<evidence type="ECO:0000256" key="10">
    <source>
        <dbReference type="ARBA" id="ARBA00022771"/>
    </source>
</evidence>
<evidence type="ECO:0000256" key="5">
    <source>
        <dbReference type="ARBA" id="ARBA00012024"/>
    </source>
</evidence>
<comment type="subunit">
    <text evidence="4">Monomer.</text>
</comment>
<keyword evidence="9" id="KW-0227">DNA damage</keyword>
<dbReference type="InterPro" id="IPR010979">
    <property type="entry name" value="Ribosomal_uS13-like_H2TH"/>
</dbReference>
<evidence type="ECO:0000256" key="16">
    <source>
        <dbReference type="ARBA" id="ARBA00023268"/>
    </source>
</evidence>
<dbReference type="InterPro" id="IPR020629">
    <property type="entry name" value="FPG_Glyclase"/>
</dbReference>
<dbReference type="PROSITE" id="PS51068">
    <property type="entry name" value="FPG_CAT"/>
    <property type="match status" value="1"/>
</dbReference>
<comment type="cofactor">
    <cofactor evidence="2">
        <name>Zn(2+)</name>
        <dbReference type="ChEBI" id="CHEBI:29105"/>
    </cofactor>
</comment>
<dbReference type="Gene3D" id="1.10.8.50">
    <property type="match status" value="1"/>
</dbReference>
<name>A0ABP7ETG4_9STAP</name>
<evidence type="ECO:0000256" key="1">
    <source>
        <dbReference type="ARBA" id="ARBA00001668"/>
    </source>
</evidence>
<dbReference type="SMART" id="SM01232">
    <property type="entry name" value="H2TH"/>
    <property type="match status" value="1"/>
</dbReference>
<evidence type="ECO:0000259" key="22">
    <source>
        <dbReference type="PROSITE" id="PS51068"/>
    </source>
</evidence>
<keyword evidence="11" id="KW-0378">Hydrolase</keyword>
<dbReference type="EC" id="4.2.99.18" evidence="6"/>
<dbReference type="PANTHER" id="PTHR22993:SF9">
    <property type="entry name" value="FORMAMIDOPYRIMIDINE-DNA GLYCOSYLASE"/>
    <property type="match status" value="1"/>
</dbReference>
<dbReference type="InterPro" id="IPR035937">
    <property type="entry name" value="FPG_N"/>
</dbReference>
<comment type="catalytic activity">
    <reaction evidence="1">
        <text>Hydrolysis of DNA containing ring-opened 7-methylguanine residues, releasing 2,6-diamino-4-hydroxy-5-(N-methyl)formamidopyrimidine.</text>
        <dbReference type="EC" id="3.2.2.23"/>
    </reaction>
</comment>
<evidence type="ECO:0000256" key="4">
    <source>
        <dbReference type="ARBA" id="ARBA00011245"/>
    </source>
</evidence>
<evidence type="ECO:0000256" key="11">
    <source>
        <dbReference type="ARBA" id="ARBA00022801"/>
    </source>
</evidence>
<feature type="domain" description="FPG-type" evidence="21">
    <location>
        <begin position="257"/>
        <end position="289"/>
    </location>
</feature>
<evidence type="ECO:0000256" key="19">
    <source>
        <dbReference type="ARBA" id="ARBA00044632"/>
    </source>
</evidence>
<dbReference type="InterPro" id="IPR012319">
    <property type="entry name" value="FPG_cat"/>
</dbReference>
<dbReference type="CDD" id="cd08966">
    <property type="entry name" value="EcFpg-like_N"/>
    <property type="match status" value="1"/>
</dbReference>